<dbReference type="Gene3D" id="3.90.1200.10">
    <property type="match status" value="1"/>
</dbReference>
<dbReference type="SUPFAM" id="SSF56112">
    <property type="entry name" value="Protein kinase-like (PK-like)"/>
    <property type="match status" value="1"/>
</dbReference>
<dbReference type="AlphaFoldDB" id="A0A9N9THC0"/>
<dbReference type="PANTHER" id="PTHR11012">
    <property type="entry name" value="PROTEIN KINASE-LIKE DOMAIN-CONTAINING"/>
    <property type="match status" value="1"/>
</dbReference>
<feature type="region of interest" description="Disordered" evidence="1">
    <location>
        <begin position="1"/>
        <end position="38"/>
    </location>
</feature>
<name>A0A9N9THC0_PHYSR</name>
<dbReference type="PANTHER" id="PTHR11012:SF55">
    <property type="entry name" value="BHLH DOMAIN-CONTAINING PROTEIN"/>
    <property type="match status" value="1"/>
</dbReference>
<dbReference type="OrthoDB" id="6695839at2759"/>
<dbReference type="SMART" id="SM00587">
    <property type="entry name" value="CHK"/>
    <property type="match status" value="1"/>
</dbReference>
<dbReference type="InterPro" id="IPR004119">
    <property type="entry name" value="EcKL"/>
</dbReference>
<evidence type="ECO:0000256" key="1">
    <source>
        <dbReference type="SAM" id="MobiDB-lite"/>
    </source>
</evidence>
<keyword evidence="4" id="KW-1185">Reference proteome</keyword>
<dbReference type="Pfam" id="PF02958">
    <property type="entry name" value="EcKL"/>
    <property type="match status" value="1"/>
</dbReference>
<evidence type="ECO:0000313" key="3">
    <source>
        <dbReference type="EMBL" id="CAG9856267.1"/>
    </source>
</evidence>
<evidence type="ECO:0000313" key="4">
    <source>
        <dbReference type="Proteomes" id="UP001153712"/>
    </source>
</evidence>
<evidence type="ECO:0000259" key="2">
    <source>
        <dbReference type="SMART" id="SM00587"/>
    </source>
</evidence>
<dbReference type="InterPro" id="IPR015897">
    <property type="entry name" value="CHK_kinase-like"/>
</dbReference>
<protein>
    <recommendedName>
        <fullName evidence="2">CHK kinase-like domain-containing protein</fullName>
    </recommendedName>
</protein>
<sequence length="445" mass="51618">MDEKESVESQTMDEKENVESQSLDEKKNVESQSFDEKEREVMEFLQKKLCSDGKELTESHVTNLTAPGENYWSDMLKIDLVLRDISTGNLEDLHLCAKCVTTHEDFMGDMTARVFQTEIDFYKTVLPAMQSFLKKRGLQELEFFPRVVCERLNLQETGDSPDSHALLILENLKSKGYTNLDRHTGFDFDTAKLVLRDLAMFHAVPLAMRLLEPEEFREKIAPRIELWDGPPKPKDGEPQQKFPEPHGLFRQILQQDVFCRSHMDVLEKFLQKDKKKFADGHPPKQYEGVFATLCHHDMWLNNTMQKLEDGKVVGNKLVDFQMYKVDNPIGDLLFLLTTSVDVPTLQNHFDYLLGYYHEVFVRTLEALGVDVKPFAYDRFLVALKECTSESFIQIIFMSVFIIFAKKGEKSNVMKMNDKLIADVHPVAKAKVQFLYSEIVKRNWYD</sequence>
<proteinExistence type="predicted"/>
<accession>A0A9N9THC0</accession>
<feature type="domain" description="CHK kinase-like" evidence="2">
    <location>
        <begin position="167"/>
        <end position="366"/>
    </location>
</feature>
<gene>
    <name evidence="3" type="ORF">PHYEVI_LOCUS2693</name>
</gene>
<organism evidence="3 4">
    <name type="scientific">Phyllotreta striolata</name>
    <name type="common">Striped flea beetle</name>
    <name type="synonym">Crioceris striolata</name>
    <dbReference type="NCBI Taxonomy" id="444603"/>
    <lineage>
        <taxon>Eukaryota</taxon>
        <taxon>Metazoa</taxon>
        <taxon>Ecdysozoa</taxon>
        <taxon>Arthropoda</taxon>
        <taxon>Hexapoda</taxon>
        <taxon>Insecta</taxon>
        <taxon>Pterygota</taxon>
        <taxon>Neoptera</taxon>
        <taxon>Endopterygota</taxon>
        <taxon>Coleoptera</taxon>
        <taxon>Polyphaga</taxon>
        <taxon>Cucujiformia</taxon>
        <taxon>Chrysomeloidea</taxon>
        <taxon>Chrysomelidae</taxon>
        <taxon>Galerucinae</taxon>
        <taxon>Alticini</taxon>
        <taxon>Phyllotreta</taxon>
    </lineage>
</organism>
<dbReference type="InterPro" id="IPR011009">
    <property type="entry name" value="Kinase-like_dom_sf"/>
</dbReference>
<reference evidence="3" key="1">
    <citation type="submission" date="2022-01" db="EMBL/GenBank/DDBJ databases">
        <authorList>
            <person name="King R."/>
        </authorList>
    </citation>
    <scope>NUCLEOTIDE SEQUENCE</scope>
</reference>
<dbReference type="EMBL" id="OU900105">
    <property type="protein sequence ID" value="CAG9856267.1"/>
    <property type="molecule type" value="Genomic_DNA"/>
</dbReference>
<dbReference type="Proteomes" id="UP001153712">
    <property type="component" value="Chromosome 12"/>
</dbReference>